<accession>A0A963Z2Z2</accession>
<dbReference type="EMBL" id="JAESVA010000005">
    <property type="protein sequence ID" value="MCB8881576.1"/>
    <property type="molecule type" value="Genomic_DNA"/>
</dbReference>
<name>A0A963Z2Z2_9PROT</name>
<dbReference type="Proteomes" id="UP000721844">
    <property type="component" value="Unassembled WGS sequence"/>
</dbReference>
<evidence type="ECO:0000313" key="2">
    <source>
        <dbReference type="EMBL" id="MCB8881576.1"/>
    </source>
</evidence>
<proteinExistence type="predicted"/>
<organism evidence="2 3">
    <name type="scientific">Acidisoma cellulosilyticum</name>
    <dbReference type="NCBI Taxonomy" id="2802395"/>
    <lineage>
        <taxon>Bacteria</taxon>
        <taxon>Pseudomonadati</taxon>
        <taxon>Pseudomonadota</taxon>
        <taxon>Alphaproteobacteria</taxon>
        <taxon>Acetobacterales</taxon>
        <taxon>Acidocellaceae</taxon>
        <taxon>Acidisoma</taxon>
    </lineage>
</organism>
<keyword evidence="3" id="KW-1185">Reference proteome</keyword>
<dbReference type="Pfam" id="PF04366">
    <property type="entry name" value="Ysc84"/>
    <property type="match status" value="1"/>
</dbReference>
<protein>
    <recommendedName>
        <fullName evidence="1">Ysc84 actin-binding domain-containing protein</fullName>
    </recommendedName>
</protein>
<evidence type="ECO:0000313" key="3">
    <source>
        <dbReference type="Proteomes" id="UP000721844"/>
    </source>
</evidence>
<gene>
    <name evidence="2" type="ORF">ACELLULO517_15105</name>
</gene>
<comment type="caution">
    <text evidence="2">The sequence shown here is derived from an EMBL/GenBank/DDBJ whole genome shotgun (WGS) entry which is preliminary data.</text>
</comment>
<dbReference type="AlphaFoldDB" id="A0A963Z2Z2"/>
<feature type="domain" description="Ysc84 actin-binding" evidence="1">
    <location>
        <begin position="57"/>
        <end position="140"/>
    </location>
</feature>
<sequence>MSKLTRENAAARKLAAKATAVLIFPKIVKIGFVLGGAYGEGAMIQQGRVTGHYSSAAASYGLQVGAQWFGYALFLMTDTALSYLDKSSGFEIGVGPSVVVVDAGMARKLTSSTITQDIYAMIFSQKGLMAGLGIEGSKITKL</sequence>
<reference evidence="2 3" key="1">
    <citation type="journal article" date="2021" name="Microorganisms">
        <title>Acidisoma silvae sp. nov. and Acidisomacellulosilytica sp. nov., Two Acidophilic Bacteria Isolated from Decaying Wood, Hydrolyzing Cellulose and Producing Poly-3-hydroxybutyrate.</title>
        <authorList>
            <person name="Mieszkin S."/>
            <person name="Pouder E."/>
            <person name="Uroz S."/>
            <person name="Simon-Colin C."/>
            <person name="Alain K."/>
        </authorList>
    </citation>
    <scope>NUCLEOTIDE SEQUENCE [LARGE SCALE GENOMIC DNA]</scope>
    <source>
        <strain evidence="2 3">HW T5.17</strain>
    </source>
</reference>
<dbReference type="RefSeq" id="WP_227308247.1">
    <property type="nucleotide sequence ID" value="NZ_JAESVA010000005.1"/>
</dbReference>
<dbReference type="InterPro" id="IPR007461">
    <property type="entry name" value="Ysc84_actin-binding"/>
</dbReference>
<evidence type="ECO:0000259" key="1">
    <source>
        <dbReference type="Pfam" id="PF04366"/>
    </source>
</evidence>